<dbReference type="PANTHER" id="PTHR42940:SF8">
    <property type="entry name" value="VACUOLAR PROTEIN SORTING-ASSOCIATED PROTEIN 11"/>
    <property type="match status" value="1"/>
</dbReference>
<dbReference type="Proteomes" id="UP000622890">
    <property type="component" value="Unassembled WGS sequence"/>
</dbReference>
<reference evidence="7" key="1">
    <citation type="submission" date="2021-01" db="EMBL/GenBank/DDBJ databases">
        <title>Genome sequence of strain Noviherbaspirillum sp. DKR-6.</title>
        <authorList>
            <person name="Chaudhary D.K."/>
        </authorList>
    </citation>
    <scope>NUCLEOTIDE SEQUENCE</scope>
    <source>
        <strain evidence="7">DKR-6</strain>
    </source>
</reference>
<evidence type="ECO:0000256" key="1">
    <source>
        <dbReference type="ARBA" id="ARBA00001947"/>
    </source>
</evidence>
<protein>
    <submittedName>
        <fullName evidence="7">Zinc-dependent alcohol dehydrogenase family protein</fullName>
    </submittedName>
</protein>
<dbReference type="Pfam" id="PF08240">
    <property type="entry name" value="ADH_N"/>
    <property type="match status" value="1"/>
</dbReference>
<dbReference type="NCBIfam" id="TIGR02822">
    <property type="entry name" value="adh_fam_2"/>
    <property type="match status" value="1"/>
</dbReference>
<dbReference type="RefSeq" id="WP_200592713.1">
    <property type="nucleotide sequence ID" value="NZ_JAEPBG010000005.1"/>
</dbReference>
<dbReference type="Gene3D" id="3.90.180.10">
    <property type="entry name" value="Medium-chain alcohol dehydrogenases, catalytic domain"/>
    <property type="match status" value="1"/>
</dbReference>
<evidence type="ECO:0000259" key="6">
    <source>
        <dbReference type="Pfam" id="PF08240"/>
    </source>
</evidence>
<dbReference type="GO" id="GO:0005737">
    <property type="term" value="C:cytoplasm"/>
    <property type="evidence" value="ECO:0007669"/>
    <property type="project" value="TreeGrafter"/>
</dbReference>
<dbReference type="InterPro" id="IPR011032">
    <property type="entry name" value="GroES-like_sf"/>
</dbReference>
<dbReference type="AlphaFoldDB" id="A0A934SS73"/>
<dbReference type="EMBL" id="JAEPBG010000005">
    <property type="protein sequence ID" value="MBK4735796.1"/>
    <property type="molecule type" value="Genomic_DNA"/>
</dbReference>
<dbReference type="GO" id="GO:0046872">
    <property type="term" value="F:metal ion binding"/>
    <property type="evidence" value="ECO:0007669"/>
    <property type="project" value="UniProtKB-KW"/>
</dbReference>
<dbReference type="SUPFAM" id="SSF51735">
    <property type="entry name" value="NAD(P)-binding Rossmann-fold domains"/>
    <property type="match status" value="1"/>
</dbReference>
<dbReference type="PANTHER" id="PTHR42940">
    <property type="entry name" value="ALCOHOL DEHYDROGENASE 1-RELATED"/>
    <property type="match status" value="1"/>
</dbReference>
<dbReference type="InterPro" id="IPR013154">
    <property type="entry name" value="ADH-like_N"/>
</dbReference>
<dbReference type="CDD" id="cd08298">
    <property type="entry name" value="CAD2"/>
    <property type="match status" value="1"/>
</dbReference>
<proteinExistence type="inferred from homology"/>
<evidence type="ECO:0000313" key="7">
    <source>
        <dbReference type="EMBL" id="MBK4735796.1"/>
    </source>
</evidence>
<dbReference type="GO" id="GO:0004022">
    <property type="term" value="F:alcohol dehydrogenase (NAD+) activity"/>
    <property type="evidence" value="ECO:0007669"/>
    <property type="project" value="TreeGrafter"/>
</dbReference>
<organism evidence="7 8">
    <name type="scientific">Noviherbaspirillum pedocola</name>
    <dbReference type="NCBI Taxonomy" id="2801341"/>
    <lineage>
        <taxon>Bacteria</taxon>
        <taxon>Pseudomonadati</taxon>
        <taxon>Pseudomonadota</taxon>
        <taxon>Betaproteobacteria</taxon>
        <taxon>Burkholderiales</taxon>
        <taxon>Oxalobacteraceae</taxon>
        <taxon>Noviherbaspirillum</taxon>
    </lineage>
</organism>
<sequence>MAAMVLDQPRMPLRAALLPVPRPAAHEVLIRVSACGVCRTDLHIVDGELPSRRSPLVPGHQIVGRIEELGSTVATFTHGDRVGVPWLGGTCGICPYCTAQRENLCDAPTFTGYDRDGGYAEYALADARYCLRLPDAIDDLHAAPLLCAGLIGYRAYRLAGAAHRIGLYGFGAAAHIIAQFALRQGREVFAYTRPGDDRSQQFALSLGVHWAGDAGARAPAELDAAIIFAPAGALVPQALAAVRKGGVVVCAGIHMSDIPSFPYALLWGERSLCSVANLTREDGAAFFAAIADMEIHTSPVPYPLAQANEALEALRSGAFDGAAVLIP</sequence>
<evidence type="ECO:0000256" key="2">
    <source>
        <dbReference type="ARBA" id="ARBA00008072"/>
    </source>
</evidence>
<feature type="domain" description="Alcohol dehydrogenase-like N-terminal" evidence="6">
    <location>
        <begin position="25"/>
        <end position="135"/>
    </location>
</feature>
<gene>
    <name evidence="7" type="ORF">JJB74_14340</name>
</gene>
<evidence type="ECO:0000256" key="4">
    <source>
        <dbReference type="ARBA" id="ARBA00022833"/>
    </source>
</evidence>
<evidence type="ECO:0000256" key="5">
    <source>
        <dbReference type="ARBA" id="ARBA00023002"/>
    </source>
</evidence>
<comment type="cofactor">
    <cofactor evidence="1">
        <name>Zn(2+)</name>
        <dbReference type="ChEBI" id="CHEBI:29105"/>
    </cofactor>
</comment>
<comment type="caution">
    <text evidence="7">The sequence shown here is derived from an EMBL/GenBank/DDBJ whole genome shotgun (WGS) entry which is preliminary data.</text>
</comment>
<keyword evidence="5" id="KW-0560">Oxidoreductase</keyword>
<accession>A0A934SS73</accession>
<keyword evidence="8" id="KW-1185">Reference proteome</keyword>
<dbReference type="Gene3D" id="3.40.50.720">
    <property type="entry name" value="NAD(P)-binding Rossmann-like Domain"/>
    <property type="match status" value="1"/>
</dbReference>
<dbReference type="InterPro" id="IPR036291">
    <property type="entry name" value="NAD(P)-bd_dom_sf"/>
</dbReference>
<keyword evidence="3" id="KW-0479">Metal-binding</keyword>
<evidence type="ECO:0000256" key="3">
    <source>
        <dbReference type="ARBA" id="ARBA00022723"/>
    </source>
</evidence>
<evidence type="ECO:0000313" key="8">
    <source>
        <dbReference type="Proteomes" id="UP000622890"/>
    </source>
</evidence>
<dbReference type="InterPro" id="IPR014187">
    <property type="entry name" value="ADH_Zn_typ-2"/>
</dbReference>
<dbReference type="SUPFAM" id="SSF50129">
    <property type="entry name" value="GroES-like"/>
    <property type="match status" value="1"/>
</dbReference>
<name>A0A934SS73_9BURK</name>
<comment type="similarity">
    <text evidence="2">Belongs to the zinc-containing alcohol dehydrogenase family.</text>
</comment>
<keyword evidence="4" id="KW-0862">Zinc</keyword>